<reference evidence="1" key="1">
    <citation type="submission" date="2022-08" db="EMBL/GenBank/DDBJ databases">
        <title>Novel Bdellovibrio Species Isolated from Svalbard: Designation Bdellovibrio svalbardensis.</title>
        <authorList>
            <person name="Mitchell R.J."/>
            <person name="Choi S.Y."/>
        </authorList>
    </citation>
    <scope>NUCLEOTIDE SEQUENCE</scope>
    <source>
        <strain evidence="1">PAP01</strain>
    </source>
</reference>
<name>A0ABT6DJP2_9BACT</name>
<gene>
    <name evidence="1" type="ORF">NWE73_11965</name>
</gene>
<organism evidence="1 2">
    <name type="scientific">Bdellovibrio svalbardensis</name>
    <dbReference type="NCBI Taxonomy" id="2972972"/>
    <lineage>
        <taxon>Bacteria</taxon>
        <taxon>Pseudomonadati</taxon>
        <taxon>Bdellovibrionota</taxon>
        <taxon>Bdellovibrionia</taxon>
        <taxon>Bdellovibrionales</taxon>
        <taxon>Pseudobdellovibrionaceae</taxon>
        <taxon>Bdellovibrio</taxon>
    </lineage>
</organism>
<accession>A0ABT6DJP2</accession>
<protein>
    <submittedName>
        <fullName evidence="1">Uncharacterized protein</fullName>
    </submittedName>
</protein>
<keyword evidence="2" id="KW-1185">Reference proteome</keyword>
<evidence type="ECO:0000313" key="1">
    <source>
        <dbReference type="EMBL" id="MDG0817087.1"/>
    </source>
</evidence>
<comment type="caution">
    <text evidence="1">The sequence shown here is derived from an EMBL/GenBank/DDBJ whole genome shotgun (WGS) entry which is preliminary data.</text>
</comment>
<dbReference type="EMBL" id="JANRMI010000003">
    <property type="protein sequence ID" value="MDG0817087.1"/>
    <property type="molecule type" value="Genomic_DNA"/>
</dbReference>
<dbReference type="RefSeq" id="WP_277578563.1">
    <property type="nucleotide sequence ID" value="NZ_JANRMI010000003.1"/>
</dbReference>
<proteinExistence type="predicted"/>
<dbReference type="Proteomes" id="UP001152321">
    <property type="component" value="Unassembled WGS sequence"/>
</dbReference>
<sequence length="156" mass="18182">MRYLVILTILLVNMWSMESMAADLPMRFRVKTFGLQNNLEKSVIWNPTTQEAMIRMGVVPTYVDPFFEDNYVNFMAAEKVEVTPLDAPEIINGCDQVSQWQFEYRSGLPDYLLFITLKGPNCLRLAENLEYYNTRFRFLKASTQTYPIDVSIEIGR</sequence>
<evidence type="ECO:0000313" key="2">
    <source>
        <dbReference type="Proteomes" id="UP001152321"/>
    </source>
</evidence>